<organism evidence="2 3">
    <name type="scientific">Diaphorina citri</name>
    <name type="common">Asian citrus psyllid</name>
    <dbReference type="NCBI Taxonomy" id="121845"/>
    <lineage>
        <taxon>Eukaryota</taxon>
        <taxon>Metazoa</taxon>
        <taxon>Ecdysozoa</taxon>
        <taxon>Arthropoda</taxon>
        <taxon>Hexapoda</taxon>
        <taxon>Insecta</taxon>
        <taxon>Pterygota</taxon>
        <taxon>Neoptera</taxon>
        <taxon>Paraneoptera</taxon>
        <taxon>Hemiptera</taxon>
        <taxon>Sternorrhyncha</taxon>
        <taxon>Psylloidea</taxon>
        <taxon>Psyllidae</taxon>
        <taxon>Diaphorininae</taxon>
        <taxon>Diaphorina</taxon>
    </lineage>
</organism>
<sequence length="131" mass="14931">MMKEENEQHKARIEQLTLHMRQLHDHNIVLKSQINSNGMAGQTVTSSNMCPDNRDVMIKSLVSFIIFNIQRKHIQEIIKESIHMYTSSSVNCRPHSVSFAQAKTKVRMNTIHGGTPVPSEKPKSSDFHPIP</sequence>
<dbReference type="PaxDb" id="121845-A0A3Q0JCH7"/>
<proteinExistence type="predicted"/>
<protein>
    <submittedName>
        <fullName evidence="3">Uncharacterized protein LOC113471333</fullName>
    </submittedName>
</protein>
<reference evidence="3" key="1">
    <citation type="submission" date="2025-08" db="UniProtKB">
        <authorList>
            <consortium name="RefSeq"/>
        </authorList>
    </citation>
    <scope>IDENTIFICATION</scope>
</reference>
<evidence type="ECO:0000313" key="2">
    <source>
        <dbReference type="Proteomes" id="UP000079169"/>
    </source>
</evidence>
<evidence type="ECO:0000256" key="1">
    <source>
        <dbReference type="SAM" id="MobiDB-lite"/>
    </source>
</evidence>
<gene>
    <name evidence="3" type="primary">LOC113471333</name>
</gene>
<name>A0A3Q0JCH7_DIACI</name>
<evidence type="ECO:0000313" key="3">
    <source>
        <dbReference type="RefSeq" id="XP_026686217.1"/>
    </source>
</evidence>
<feature type="compositionally biased region" description="Basic and acidic residues" evidence="1">
    <location>
        <begin position="120"/>
        <end position="131"/>
    </location>
</feature>
<dbReference type="AlphaFoldDB" id="A0A3Q0JCH7"/>
<feature type="region of interest" description="Disordered" evidence="1">
    <location>
        <begin position="110"/>
        <end position="131"/>
    </location>
</feature>
<dbReference type="RefSeq" id="XP_026686217.1">
    <property type="nucleotide sequence ID" value="XM_026830416.1"/>
</dbReference>
<keyword evidence="2" id="KW-1185">Reference proteome</keyword>
<accession>A0A3Q0JCH7</accession>
<dbReference type="GeneID" id="113471333"/>
<dbReference type="Proteomes" id="UP000079169">
    <property type="component" value="Unplaced"/>
</dbReference>
<dbReference type="KEGG" id="dci:113471333"/>